<protein>
    <submittedName>
        <fullName evidence="1">Uncharacterized protein</fullName>
    </submittedName>
</protein>
<evidence type="ECO:0000313" key="1">
    <source>
        <dbReference type="EMBL" id="SDM88839.1"/>
    </source>
</evidence>
<gene>
    <name evidence="1" type="ORF">SAMN04488090_4464</name>
</gene>
<dbReference type="EMBL" id="FNGS01000010">
    <property type="protein sequence ID" value="SDM88839.1"/>
    <property type="molecule type" value="Genomic_DNA"/>
</dbReference>
<proteinExistence type="predicted"/>
<keyword evidence="2" id="KW-1185">Reference proteome</keyword>
<accession>A0A1G9WWP2</accession>
<name>A0A1G9WWP2_9BACT</name>
<organism evidence="1 2">
    <name type="scientific">Siphonobacter aquaeclarae</name>
    <dbReference type="NCBI Taxonomy" id="563176"/>
    <lineage>
        <taxon>Bacteria</taxon>
        <taxon>Pseudomonadati</taxon>
        <taxon>Bacteroidota</taxon>
        <taxon>Cytophagia</taxon>
        <taxon>Cytophagales</taxon>
        <taxon>Cytophagaceae</taxon>
        <taxon>Siphonobacter</taxon>
    </lineage>
</organism>
<reference evidence="1 2" key="1">
    <citation type="submission" date="2016-10" db="EMBL/GenBank/DDBJ databases">
        <authorList>
            <person name="de Groot N.N."/>
        </authorList>
    </citation>
    <scope>NUCLEOTIDE SEQUENCE [LARGE SCALE GENOMIC DNA]</scope>
    <source>
        <strain evidence="1 2">DSM 21668</strain>
    </source>
</reference>
<dbReference type="STRING" id="563176.SAMN04488090_4464"/>
<dbReference type="Proteomes" id="UP000198901">
    <property type="component" value="Unassembled WGS sequence"/>
</dbReference>
<evidence type="ECO:0000313" key="2">
    <source>
        <dbReference type="Proteomes" id="UP000198901"/>
    </source>
</evidence>
<dbReference type="AlphaFoldDB" id="A0A1G9WWP2"/>
<sequence length="102" mass="11194">MLLVAMAISPNGTDSMDNEFCGKLSGSSDNGFADFAATLSVSDFSTLLQYRRSAGSVNRTIYATPAKQRGVCSVDNSIDSYFRNIAFQYLNHNEPPLQDMRL</sequence>